<reference evidence="8" key="1">
    <citation type="journal article" date="2019" name="Int. J. Syst. Evol. Microbiol.">
        <title>The Global Catalogue of Microorganisms (GCM) 10K type strain sequencing project: providing services to taxonomists for standard genome sequencing and annotation.</title>
        <authorList>
            <consortium name="The Broad Institute Genomics Platform"/>
            <consortium name="The Broad Institute Genome Sequencing Center for Infectious Disease"/>
            <person name="Wu L."/>
            <person name="Ma J."/>
        </authorList>
    </citation>
    <scope>NUCLEOTIDE SEQUENCE [LARGE SCALE GENOMIC DNA]</scope>
    <source>
        <strain evidence="8">CGMCC 1.15922</strain>
    </source>
</reference>
<evidence type="ECO:0000256" key="6">
    <source>
        <dbReference type="ARBA" id="ARBA00023180"/>
    </source>
</evidence>
<proteinExistence type="predicted"/>
<evidence type="ECO:0000256" key="1">
    <source>
        <dbReference type="ARBA" id="ARBA00022722"/>
    </source>
</evidence>
<keyword evidence="4" id="KW-0378">Hydrolase</keyword>
<evidence type="ECO:0000256" key="3">
    <source>
        <dbReference type="ARBA" id="ARBA00022759"/>
    </source>
</evidence>
<dbReference type="InterPro" id="IPR008947">
    <property type="entry name" value="PLipase_C/P1_nuclease_dom_sf"/>
</dbReference>
<protein>
    <recommendedName>
        <fullName evidence="9">Endonuclease</fullName>
    </recommendedName>
</protein>
<evidence type="ECO:0000313" key="8">
    <source>
        <dbReference type="Proteomes" id="UP000626370"/>
    </source>
</evidence>
<evidence type="ECO:0000256" key="2">
    <source>
        <dbReference type="ARBA" id="ARBA00022723"/>
    </source>
</evidence>
<evidence type="ECO:0000256" key="5">
    <source>
        <dbReference type="ARBA" id="ARBA00023157"/>
    </source>
</evidence>
<evidence type="ECO:0008006" key="9">
    <source>
        <dbReference type="Google" id="ProtNLM"/>
    </source>
</evidence>
<dbReference type="PANTHER" id="PTHR33146">
    <property type="entry name" value="ENDONUCLEASE 4"/>
    <property type="match status" value="1"/>
</dbReference>
<dbReference type="RefSeq" id="WP_189379248.1">
    <property type="nucleotide sequence ID" value="NZ_BNAH01000015.1"/>
</dbReference>
<dbReference type="SUPFAM" id="SSF48537">
    <property type="entry name" value="Phospholipase C/P1 nuclease"/>
    <property type="match status" value="1"/>
</dbReference>
<keyword evidence="2" id="KW-0479">Metal-binding</keyword>
<dbReference type="PANTHER" id="PTHR33146:SF26">
    <property type="entry name" value="ENDONUCLEASE 4"/>
    <property type="match status" value="1"/>
</dbReference>
<accession>A0ABQ3J365</accession>
<dbReference type="EMBL" id="BNAH01000015">
    <property type="protein sequence ID" value="GHE99989.1"/>
    <property type="molecule type" value="Genomic_DNA"/>
</dbReference>
<sequence length="296" mass="34187">MYTKILLSLILGLFLLTPFSSYALGKLGHQLVCQLSYDLLDDAKQHRLDNLLLNLTPATTKLINAYNYQKENSPINFAKACTWADAIKRDKTFDSYKPWHYVNVERNQDSVEPNDCKKDCLTSAIIYHSELLSVSKKEQDKVQALMFLGHWLGDIHQPLHVSFASDLGGNKVDVIPRHGQCKNLHWYWDQCLLYVEELPKNTTPFQLLYSQLTTQMDKVNTPLWQEMQVYNWANESIKLVRSEGFGYCKNNKETCLPLRGGKIEVTSAYHQKYHKILQERIVLAAHRLTSILIQVL</sequence>
<evidence type="ECO:0000256" key="4">
    <source>
        <dbReference type="ARBA" id="ARBA00022801"/>
    </source>
</evidence>
<dbReference type="Gene3D" id="1.10.575.10">
    <property type="entry name" value="P1 Nuclease"/>
    <property type="match status" value="1"/>
</dbReference>
<gene>
    <name evidence="7" type="ORF">GCM10011501_31760</name>
</gene>
<evidence type="ECO:0000313" key="7">
    <source>
        <dbReference type="EMBL" id="GHE99989.1"/>
    </source>
</evidence>
<organism evidence="7 8">
    <name type="scientific">Thalassotalea profundi</name>
    <dbReference type="NCBI Taxonomy" id="2036687"/>
    <lineage>
        <taxon>Bacteria</taxon>
        <taxon>Pseudomonadati</taxon>
        <taxon>Pseudomonadota</taxon>
        <taxon>Gammaproteobacteria</taxon>
        <taxon>Alteromonadales</taxon>
        <taxon>Colwelliaceae</taxon>
        <taxon>Thalassotalea</taxon>
    </lineage>
</organism>
<keyword evidence="1" id="KW-0540">Nuclease</keyword>
<dbReference type="Proteomes" id="UP000626370">
    <property type="component" value="Unassembled WGS sequence"/>
</dbReference>
<keyword evidence="6" id="KW-0325">Glycoprotein</keyword>
<comment type="caution">
    <text evidence="7">The sequence shown here is derived from an EMBL/GenBank/DDBJ whole genome shotgun (WGS) entry which is preliminary data.</text>
</comment>
<name>A0ABQ3J365_9GAMM</name>
<keyword evidence="5" id="KW-1015">Disulfide bond</keyword>
<dbReference type="Pfam" id="PF02265">
    <property type="entry name" value="S1-P1_nuclease"/>
    <property type="match status" value="1"/>
</dbReference>
<keyword evidence="3" id="KW-0255">Endonuclease</keyword>
<dbReference type="InterPro" id="IPR003154">
    <property type="entry name" value="S1/P1nuclease"/>
</dbReference>
<dbReference type="CDD" id="cd11010">
    <property type="entry name" value="S1-P1_nuclease"/>
    <property type="match status" value="1"/>
</dbReference>
<keyword evidence="8" id="KW-1185">Reference proteome</keyword>